<dbReference type="SUPFAM" id="SSF54001">
    <property type="entry name" value="Cysteine proteinases"/>
    <property type="match status" value="1"/>
</dbReference>
<dbReference type="Gene3D" id="3.90.1720.10">
    <property type="entry name" value="endopeptidase domain like (from Nostoc punctiforme)"/>
    <property type="match status" value="1"/>
</dbReference>
<dbReference type="eggNOG" id="COG0791">
    <property type="taxonomic scope" value="Bacteria"/>
</dbReference>
<dbReference type="PANTHER" id="PTHR47053:SF1">
    <property type="entry name" value="MUREIN DD-ENDOPEPTIDASE MEPH-RELATED"/>
    <property type="match status" value="1"/>
</dbReference>
<dbReference type="PROSITE" id="PS51935">
    <property type="entry name" value="NLPC_P60"/>
    <property type="match status" value="1"/>
</dbReference>
<sequence>MTVEVGNRALVAVSSATLWTSADAAQDTDRIALGTPAGVREWVASMSREQRVDGLVDRSLTQVFMGDEVIVEEIDDGWAKVIVVDQPTSLDKRGYPGWLPTRQLTTVAGTGQGRPFIVSATATSIRDEPAGEVLIPGVSVGTRLALFDEEPYRGWSRVVLPGPQPPGWVRLHDVSEAPSGPAAAASGRVDVISVASQLLDIPYVWGGVSAYGIDCSGLVYLAYRQLGHGLPRDAHDQAEATERIDNDDAKPGDLYFFAHPGKTIHHVGIATKPTEDGEPTMIHAAGNYGKIVHETLPADRLRTLVGTHRVFTDD</sequence>
<dbReference type="InterPro" id="IPR038765">
    <property type="entry name" value="Papain-like_cys_pep_sf"/>
</dbReference>
<comment type="similarity">
    <text evidence="1">Belongs to the peptidase C40 family.</text>
</comment>
<dbReference type="MEROPS" id="C40.009"/>
<evidence type="ECO:0000256" key="1">
    <source>
        <dbReference type="ARBA" id="ARBA00007074"/>
    </source>
</evidence>
<dbReference type="Pfam" id="PF00877">
    <property type="entry name" value="NLPC_P60"/>
    <property type="match status" value="1"/>
</dbReference>
<organism evidence="6 7">
    <name type="scientific">Stackebrandtia nassauensis (strain DSM 44728 / CIP 108903 / NRRL B-16338 / NBRC 102104 / LLR-40K-21)</name>
    <dbReference type="NCBI Taxonomy" id="446470"/>
    <lineage>
        <taxon>Bacteria</taxon>
        <taxon>Bacillati</taxon>
        <taxon>Actinomycetota</taxon>
        <taxon>Actinomycetes</taxon>
        <taxon>Glycomycetales</taxon>
        <taxon>Glycomycetaceae</taxon>
        <taxon>Stackebrandtia</taxon>
    </lineage>
</organism>
<evidence type="ECO:0000256" key="2">
    <source>
        <dbReference type="ARBA" id="ARBA00022670"/>
    </source>
</evidence>
<dbReference type="EMBL" id="CP001778">
    <property type="protein sequence ID" value="ADD43416.1"/>
    <property type="molecule type" value="Genomic_DNA"/>
</dbReference>
<keyword evidence="3" id="KW-0378">Hydrolase</keyword>
<dbReference type="RefSeq" id="WP_013018987.1">
    <property type="nucleotide sequence ID" value="NC_013947.1"/>
</dbReference>
<keyword evidence="7" id="KW-1185">Reference proteome</keyword>
<reference evidence="6 7" key="1">
    <citation type="journal article" date="2009" name="Stand. Genomic Sci.">
        <title>Complete genome sequence of Stackebrandtia nassauensis type strain (LLR-40K-21).</title>
        <authorList>
            <person name="Munk C."/>
            <person name="Lapidus A."/>
            <person name="Copeland A."/>
            <person name="Jando M."/>
            <person name="Mayilraj S."/>
            <person name="Glavina Del Rio T."/>
            <person name="Nolan M."/>
            <person name="Chen F."/>
            <person name="Lucas S."/>
            <person name="Tice H."/>
            <person name="Cheng J.F."/>
            <person name="Han C."/>
            <person name="Detter J.C."/>
            <person name="Bruce D."/>
            <person name="Goodwin L."/>
            <person name="Chain P."/>
            <person name="Pitluck S."/>
            <person name="Goker M."/>
            <person name="Ovchinikova G."/>
            <person name="Pati A."/>
            <person name="Ivanova N."/>
            <person name="Mavromatis K."/>
            <person name="Chen A."/>
            <person name="Palaniappan K."/>
            <person name="Land M."/>
            <person name="Hauser L."/>
            <person name="Chang Y.J."/>
            <person name="Jeffries C.D."/>
            <person name="Bristow J."/>
            <person name="Eisen J.A."/>
            <person name="Markowitz V."/>
            <person name="Hugenholtz P."/>
            <person name="Kyrpides N.C."/>
            <person name="Klenk H.P."/>
        </authorList>
    </citation>
    <scope>NUCLEOTIDE SEQUENCE [LARGE SCALE GENOMIC DNA]</scope>
    <source>
        <strain evidence="7">DSM 44728 / CIP 108903 / NRRL B-16338 / NBRC 102104 / LLR-40K-21</strain>
    </source>
</reference>
<dbReference type="InterPro" id="IPR000064">
    <property type="entry name" value="NLP_P60_dom"/>
</dbReference>
<dbReference type="Proteomes" id="UP000000844">
    <property type="component" value="Chromosome"/>
</dbReference>
<dbReference type="PANTHER" id="PTHR47053">
    <property type="entry name" value="MUREIN DD-ENDOPEPTIDASE MEPH-RELATED"/>
    <property type="match status" value="1"/>
</dbReference>
<keyword evidence="4" id="KW-0788">Thiol protease</keyword>
<dbReference type="GO" id="GO:0008234">
    <property type="term" value="F:cysteine-type peptidase activity"/>
    <property type="evidence" value="ECO:0007669"/>
    <property type="project" value="UniProtKB-KW"/>
</dbReference>
<dbReference type="HOGENOM" id="CLU_016043_13_2_11"/>
<proteinExistence type="inferred from homology"/>
<feature type="domain" description="NlpC/P60" evidence="5">
    <location>
        <begin position="185"/>
        <end position="311"/>
    </location>
</feature>
<gene>
    <name evidence="6" type="ordered locus">Snas_3759</name>
</gene>
<evidence type="ECO:0000313" key="7">
    <source>
        <dbReference type="Proteomes" id="UP000000844"/>
    </source>
</evidence>
<protein>
    <submittedName>
        <fullName evidence="6">NLP/P60 protein</fullName>
    </submittedName>
</protein>
<dbReference type="InterPro" id="IPR051202">
    <property type="entry name" value="Peptidase_C40"/>
</dbReference>
<evidence type="ECO:0000256" key="4">
    <source>
        <dbReference type="ARBA" id="ARBA00022807"/>
    </source>
</evidence>
<name>D3PXT6_STANL</name>
<keyword evidence="2" id="KW-0645">Protease</keyword>
<evidence type="ECO:0000259" key="5">
    <source>
        <dbReference type="PROSITE" id="PS51935"/>
    </source>
</evidence>
<dbReference type="KEGG" id="sna:Snas_3759"/>
<accession>D3PXT6</accession>
<dbReference type="STRING" id="446470.Snas_3759"/>
<evidence type="ECO:0000313" key="6">
    <source>
        <dbReference type="EMBL" id="ADD43416.1"/>
    </source>
</evidence>
<dbReference type="GO" id="GO:0006508">
    <property type="term" value="P:proteolysis"/>
    <property type="evidence" value="ECO:0007669"/>
    <property type="project" value="UniProtKB-KW"/>
</dbReference>
<evidence type="ECO:0000256" key="3">
    <source>
        <dbReference type="ARBA" id="ARBA00022801"/>
    </source>
</evidence>
<dbReference type="AlphaFoldDB" id="D3PXT6"/>